<accession>A0AAE6V6T5</accession>
<dbReference type="Proteomes" id="UP000465031">
    <property type="component" value="Chromosome"/>
</dbReference>
<dbReference type="EMBL" id="CP047186">
    <property type="protein sequence ID" value="QHC55864.1"/>
    <property type="molecule type" value="Genomic_DNA"/>
</dbReference>
<reference evidence="2" key="1">
    <citation type="submission" date="2019-12" db="EMBL/GenBank/DDBJ databases">
        <title>Complete and draft genome sequences of new strains and members of some known species of the genus Rathayibacter isolated from plants.</title>
        <authorList>
            <person name="Tarlachkov S.V."/>
            <person name="Starodumova I.P."/>
            <person name="Dorofeeva L.V."/>
            <person name="Prisyazhnaya N.V."/>
            <person name="Leyn S."/>
            <person name="Zlamal J."/>
            <person name="Elan M."/>
            <person name="Osterman A.L."/>
            <person name="Nadler S."/>
            <person name="Subbotin S.A."/>
            <person name="Evtushenko L.I."/>
        </authorList>
    </citation>
    <scope>NUCLEOTIDE SEQUENCE [LARGE SCALE GENOMIC DNA]</scope>
    <source>
        <strain evidence="2">VKM Ac-2761</strain>
    </source>
</reference>
<dbReference type="RefSeq" id="WP_132504105.1">
    <property type="nucleotide sequence ID" value="NZ_CP047186.1"/>
</dbReference>
<evidence type="ECO:0000313" key="2">
    <source>
        <dbReference type="Proteomes" id="UP000465031"/>
    </source>
</evidence>
<proteinExistence type="predicted"/>
<gene>
    <name evidence="1" type="ORF">GSU10_09630</name>
</gene>
<dbReference type="KEGG" id="rte:GSU10_09630"/>
<dbReference type="InterPro" id="IPR021373">
    <property type="entry name" value="DUF2993"/>
</dbReference>
<protein>
    <submittedName>
        <fullName evidence="1">LmeA family phospholipid-binding protein</fullName>
    </submittedName>
</protein>
<name>A0AAE6V6T5_9MICO</name>
<sequence>MSEAVGPRRRRRGARAALVVAIVLVLVVIAAVVGDSVARRAVADRAAASLREALALPADHAVDVDVAGWAVLPQLLRGRLDRLDLRSSDVSFGELDGDVAATLVGVPVSGDGTVDSGTATVDIDAASVSTLVTERSTVPVDDVTLDPPLVRVTASVDVLGLSLGAGIGLGLAAVDGAIELTPQEVSAAGATFSATQFRERFGAVSGDLLAPSTVCIADSVPRGLTLTGVEVARDSMDATFALSPSFLSDPAEQETGSCS</sequence>
<dbReference type="Pfam" id="PF11209">
    <property type="entry name" value="LmeA"/>
    <property type="match status" value="1"/>
</dbReference>
<evidence type="ECO:0000313" key="1">
    <source>
        <dbReference type="EMBL" id="QHC55864.1"/>
    </source>
</evidence>
<dbReference type="AlphaFoldDB" id="A0AAE6V6T5"/>
<organism evidence="1 2">
    <name type="scientific">Rathayibacter tanaceti</name>
    <dbReference type="NCBI Taxonomy" id="1671680"/>
    <lineage>
        <taxon>Bacteria</taxon>
        <taxon>Bacillati</taxon>
        <taxon>Actinomycetota</taxon>
        <taxon>Actinomycetes</taxon>
        <taxon>Micrococcales</taxon>
        <taxon>Microbacteriaceae</taxon>
        <taxon>Rathayibacter</taxon>
    </lineage>
</organism>